<dbReference type="Gene3D" id="3.40.50.1820">
    <property type="entry name" value="alpha/beta hydrolase"/>
    <property type="match status" value="1"/>
</dbReference>
<evidence type="ECO:0000313" key="2">
    <source>
        <dbReference type="Proteomes" id="UP000006038"/>
    </source>
</evidence>
<proteinExistence type="predicted"/>
<evidence type="ECO:0000313" key="1">
    <source>
        <dbReference type="EnsemblPlants" id="OB07G29610.1"/>
    </source>
</evidence>
<reference evidence="1" key="2">
    <citation type="submission" date="2013-04" db="UniProtKB">
        <authorList>
            <consortium name="EnsemblPlants"/>
        </authorList>
    </citation>
    <scope>IDENTIFICATION</scope>
</reference>
<dbReference type="AlphaFoldDB" id="J3MNH9"/>
<evidence type="ECO:0008006" key="3">
    <source>
        <dbReference type="Google" id="ProtNLM"/>
    </source>
</evidence>
<dbReference type="InterPro" id="IPR029058">
    <property type="entry name" value="AB_hydrolase_fold"/>
</dbReference>
<accession>J3MNH9</accession>
<reference evidence="1" key="1">
    <citation type="journal article" date="2013" name="Nat. Commun.">
        <title>Whole-genome sequencing of Oryza brachyantha reveals mechanisms underlying Oryza genome evolution.</title>
        <authorList>
            <person name="Chen J."/>
            <person name="Huang Q."/>
            <person name="Gao D."/>
            <person name="Wang J."/>
            <person name="Lang Y."/>
            <person name="Liu T."/>
            <person name="Li B."/>
            <person name="Bai Z."/>
            <person name="Luis Goicoechea J."/>
            <person name="Liang C."/>
            <person name="Chen C."/>
            <person name="Zhang W."/>
            <person name="Sun S."/>
            <person name="Liao Y."/>
            <person name="Zhang X."/>
            <person name="Yang L."/>
            <person name="Song C."/>
            <person name="Wang M."/>
            <person name="Shi J."/>
            <person name="Liu G."/>
            <person name="Liu J."/>
            <person name="Zhou H."/>
            <person name="Zhou W."/>
            <person name="Yu Q."/>
            <person name="An N."/>
            <person name="Chen Y."/>
            <person name="Cai Q."/>
            <person name="Wang B."/>
            <person name="Liu B."/>
            <person name="Min J."/>
            <person name="Huang Y."/>
            <person name="Wu H."/>
            <person name="Li Z."/>
            <person name="Zhang Y."/>
            <person name="Yin Y."/>
            <person name="Song W."/>
            <person name="Jiang J."/>
            <person name="Jackson S.A."/>
            <person name="Wing R.A."/>
            <person name="Wang J."/>
            <person name="Chen M."/>
        </authorList>
    </citation>
    <scope>NUCLEOTIDE SEQUENCE [LARGE SCALE GENOMIC DNA]</scope>
    <source>
        <strain evidence="1">cv. IRGC 101232</strain>
    </source>
</reference>
<dbReference type="HOGENOM" id="CLU_3227438_0_0_1"/>
<name>J3MNH9_ORYBR</name>
<organism evidence="1">
    <name type="scientific">Oryza brachyantha</name>
    <name type="common">malo sina</name>
    <dbReference type="NCBI Taxonomy" id="4533"/>
    <lineage>
        <taxon>Eukaryota</taxon>
        <taxon>Viridiplantae</taxon>
        <taxon>Streptophyta</taxon>
        <taxon>Embryophyta</taxon>
        <taxon>Tracheophyta</taxon>
        <taxon>Spermatophyta</taxon>
        <taxon>Magnoliopsida</taxon>
        <taxon>Liliopsida</taxon>
        <taxon>Poales</taxon>
        <taxon>Poaceae</taxon>
        <taxon>BOP clade</taxon>
        <taxon>Oryzoideae</taxon>
        <taxon>Oryzeae</taxon>
        <taxon>Oryzinae</taxon>
        <taxon>Oryza</taxon>
    </lineage>
</organism>
<keyword evidence="2" id="KW-1185">Reference proteome</keyword>
<dbReference type="Proteomes" id="UP000006038">
    <property type="component" value="Chromosome 7"/>
</dbReference>
<sequence length="44" mass="5077">PVRVVEYPDAIHGFHAFPELADSGKLVEEMKLFVREHSRTKRIA</sequence>
<dbReference type="Gramene" id="OB07G29610.1">
    <property type="protein sequence ID" value="OB07G29610.1"/>
    <property type="gene ID" value="OB07G29610"/>
</dbReference>
<dbReference type="EnsemblPlants" id="OB07G29610.1">
    <property type="protein sequence ID" value="OB07G29610.1"/>
    <property type="gene ID" value="OB07G29610"/>
</dbReference>
<protein>
    <recommendedName>
        <fullName evidence="3">Alpha/beta hydrolase fold-3 domain-containing protein</fullName>
    </recommendedName>
</protein>